<evidence type="ECO:0000313" key="3">
    <source>
        <dbReference type="Proteomes" id="UP001141259"/>
    </source>
</evidence>
<gene>
    <name evidence="2" type="ORF">NZH93_26810</name>
</gene>
<name>A0A9X3AH42_9PSEU</name>
<feature type="domain" description="HTH marR-type" evidence="1">
    <location>
        <begin position="32"/>
        <end position="132"/>
    </location>
</feature>
<dbReference type="EMBL" id="JANYMP010000014">
    <property type="protein sequence ID" value="MCS7480481.1"/>
    <property type="molecule type" value="Genomic_DNA"/>
</dbReference>
<dbReference type="SMART" id="SM00347">
    <property type="entry name" value="HTH_MARR"/>
    <property type="match status" value="1"/>
</dbReference>
<organism evidence="2 3">
    <name type="scientific">Umezawaea endophytica</name>
    <dbReference type="NCBI Taxonomy" id="1654476"/>
    <lineage>
        <taxon>Bacteria</taxon>
        <taxon>Bacillati</taxon>
        <taxon>Actinomycetota</taxon>
        <taxon>Actinomycetes</taxon>
        <taxon>Pseudonocardiales</taxon>
        <taxon>Pseudonocardiaceae</taxon>
        <taxon>Umezawaea</taxon>
    </lineage>
</organism>
<dbReference type="GO" id="GO:0003700">
    <property type="term" value="F:DNA-binding transcription factor activity"/>
    <property type="evidence" value="ECO:0007669"/>
    <property type="project" value="InterPro"/>
</dbReference>
<dbReference type="Gene3D" id="1.10.10.10">
    <property type="entry name" value="Winged helix-like DNA-binding domain superfamily/Winged helix DNA-binding domain"/>
    <property type="match status" value="1"/>
</dbReference>
<dbReference type="InterPro" id="IPR036390">
    <property type="entry name" value="WH_DNA-bd_sf"/>
</dbReference>
<dbReference type="Pfam" id="PF01047">
    <property type="entry name" value="MarR"/>
    <property type="match status" value="1"/>
</dbReference>
<comment type="caution">
    <text evidence="2">The sequence shown here is derived from an EMBL/GenBank/DDBJ whole genome shotgun (WGS) entry which is preliminary data.</text>
</comment>
<accession>A0A9X3AH42</accession>
<keyword evidence="3" id="KW-1185">Reference proteome</keyword>
<evidence type="ECO:0000259" key="1">
    <source>
        <dbReference type="SMART" id="SM00347"/>
    </source>
</evidence>
<evidence type="ECO:0000313" key="2">
    <source>
        <dbReference type="EMBL" id="MCS7480481.1"/>
    </source>
</evidence>
<dbReference type="RefSeq" id="WP_259625980.1">
    <property type="nucleotide sequence ID" value="NZ_JANYMP010000014.1"/>
</dbReference>
<dbReference type="InterPro" id="IPR036388">
    <property type="entry name" value="WH-like_DNA-bd_sf"/>
</dbReference>
<sequence>MTGDTTGEADLDRRLADAVERLGHGLRSLAQRSARAQGLSPLQQQVVLALSWQPAARREVNALAAEFDVTTPTLSDAVRSLEHKELLTRSPSSDGRRRLLTLTGRGEEVAGELSTWDEPLLTALAKLPVADRATTLGSLLHLIGDLHRRGVVSVVRMCTTCRFFRPDAHEDPAAPHHCDLLRTPLPLVELRTECPEHEQAAV</sequence>
<dbReference type="SUPFAM" id="SSF46785">
    <property type="entry name" value="Winged helix' DNA-binding domain"/>
    <property type="match status" value="1"/>
</dbReference>
<reference evidence="2" key="1">
    <citation type="submission" date="2022-08" db="EMBL/GenBank/DDBJ databases">
        <authorList>
            <person name="Tistechok S."/>
            <person name="Samborskyy M."/>
            <person name="Roman I."/>
        </authorList>
    </citation>
    <scope>NUCLEOTIDE SEQUENCE</scope>
    <source>
        <strain evidence="2">DSM 103496</strain>
    </source>
</reference>
<dbReference type="Proteomes" id="UP001141259">
    <property type="component" value="Unassembled WGS sequence"/>
</dbReference>
<protein>
    <submittedName>
        <fullName evidence="2">MarR family winged helix-turn-helix transcriptional regulator</fullName>
    </submittedName>
</protein>
<dbReference type="AlphaFoldDB" id="A0A9X3AH42"/>
<proteinExistence type="predicted"/>
<dbReference type="InterPro" id="IPR000835">
    <property type="entry name" value="HTH_MarR-typ"/>
</dbReference>